<feature type="coiled-coil region" evidence="7">
    <location>
        <begin position="235"/>
        <end position="269"/>
    </location>
</feature>
<evidence type="ECO:0000256" key="1">
    <source>
        <dbReference type="ARBA" id="ARBA00004141"/>
    </source>
</evidence>
<dbReference type="InterPro" id="IPR029399">
    <property type="entry name" value="TMEM192"/>
</dbReference>
<dbReference type="OrthoDB" id="6277625at2759"/>
<dbReference type="GO" id="GO:0005765">
    <property type="term" value="C:lysosomal membrane"/>
    <property type="evidence" value="ECO:0007669"/>
    <property type="project" value="TreeGrafter"/>
</dbReference>
<gene>
    <name evidence="9" type="ORF">CALMAC_LOCUS6835</name>
</gene>
<keyword evidence="7" id="KW-0175">Coiled coil</keyword>
<evidence type="ECO:0000256" key="6">
    <source>
        <dbReference type="ARBA" id="ARBA00023136"/>
    </source>
</evidence>
<keyword evidence="10" id="KW-1185">Reference proteome</keyword>
<dbReference type="GO" id="GO:0005770">
    <property type="term" value="C:late endosome"/>
    <property type="evidence" value="ECO:0007669"/>
    <property type="project" value="TreeGrafter"/>
</dbReference>
<protein>
    <recommendedName>
        <fullName evidence="3">Transmembrane protein 192</fullName>
    </recommendedName>
</protein>
<name>A0A653C9M3_CALMS</name>
<evidence type="ECO:0000256" key="2">
    <source>
        <dbReference type="ARBA" id="ARBA00006314"/>
    </source>
</evidence>
<keyword evidence="4 8" id="KW-0812">Transmembrane</keyword>
<evidence type="ECO:0000256" key="5">
    <source>
        <dbReference type="ARBA" id="ARBA00022989"/>
    </source>
</evidence>
<comment type="subcellular location">
    <subcellularLocation>
        <location evidence="1">Membrane</location>
        <topology evidence="1">Multi-pass membrane protein</topology>
    </subcellularLocation>
</comment>
<evidence type="ECO:0000313" key="10">
    <source>
        <dbReference type="Proteomes" id="UP000410492"/>
    </source>
</evidence>
<evidence type="ECO:0000256" key="3">
    <source>
        <dbReference type="ARBA" id="ARBA00014635"/>
    </source>
</evidence>
<feature type="transmembrane region" description="Helical" evidence="8">
    <location>
        <begin position="165"/>
        <end position="188"/>
    </location>
</feature>
<evidence type="ECO:0000256" key="4">
    <source>
        <dbReference type="ARBA" id="ARBA00022692"/>
    </source>
</evidence>
<proteinExistence type="inferred from homology"/>
<dbReference type="Pfam" id="PF14802">
    <property type="entry name" value="TMEM192"/>
    <property type="match status" value="1"/>
</dbReference>
<sequence length="273" mass="30925">MVSLNRSVNMNSGGATFFSESVNVDDREHLHPTAQEIGPFKPLQTGNLFSLHLLFTIVLDVIAIYYAVEHPDPKSKCREYFAILYIHIGLWIFTLVVDQITRKAHHNLKLNGYLEFHKESQVQVVLPLYIVSLWSVVLMFIQTLMQHFYPDDFAEKCLKGGALSPISYVCAFIIVESCIIAGVNVNYIMKVRNFNKLKPPPDVLKDEWVPGTSPINVGEGEVGYRSPEGNVCDLLEKQADLIIHLQQNNERLSKKVIALSAQIQQLRTSRTTQ</sequence>
<dbReference type="PANTHER" id="PTHR31592">
    <property type="entry name" value="TRANSMEMBRANE PROTEIN 192"/>
    <property type="match status" value="1"/>
</dbReference>
<feature type="transmembrane region" description="Helical" evidence="8">
    <location>
        <begin position="122"/>
        <end position="145"/>
    </location>
</feature>
<dbReference type="Proteomes" id="UP000410492">
    <property type="component" value="Unassembled WGS sequence"/>
</dbReference>
<feature type="transmembrane region" description="Helical" evidence="8">
    <location>
        <begin position="48"/>
        <end position="68"/>
    </location>
</feature>
<dbReference type="PANTHER" id="PTHR31592:SF1">
    <property type="entry name" value="TRANSMEMBRANE PROTEIN 192"/>
    <property type="match status" value="1"/>
</dbReference>
<organism evidence="9 10">
    <name type="scientific">Callosobruchus maculatus</name>
    <name type="common">Southern cowpea weevil</name>
    <name type="synonym">Pulse bruchid</name>
    <dbReference type="NCBI Taxonomy" id="64391"/>
    <lineage>
        <taxon>Eukaryota</taxon>
        <taxon>Metazoa</taxon>
        <taxon>Ecdysozoa</taxon>
        <taxon>Arthropoda</taxon>
        <taxon>Hexapoda</taxon>
        <taxon>Insecta</taxon>
        <taxon>Pterygota</taxon>
        <taxon>Neoptera</taxon>
        <taxon>Endopterygota</taxon>
        <taxon>Coleoptera</taxon>
        <taxon>Polyphaga</taxon>
        <taxon>Cucujiformia</taxon>
        <taxon>Chrysomeloidea</taxon>
        <taxon>Chrysomelidae</taxon>
        <taxon>Bruchinae</taxon>
        <taxon>Bruchini</taxon>
        <taxon>Callosobruchus</taxon>
    </lineage>
</organism>
<reference evidence="9 10" key="1">
    <citation type="submission" date="2019-01" db="EMBL/GenBank/DDBJ databases">
        <authorList>
            <person name="Sayadi A."/>
        </authorList>
    </citation>
    <scope>NUCLEOTIDE SEQUENCE [LARGE SCALE GENOMIC DNA]</scope>
</reference>
<evidence type="ECO:0000256" key="7">
    <source>
        <dbReference type="SAM" id="Coils"/>
    </source>
</evidence>
<comment type="similarity">
    <text evidence="2">Belongs to the TMEM192 family.</text>
</comment>
<keyword evidence="5 8" id="KW-1133">Transmembrane helix</keyword>
<dbReference type="AlphaFoldDB" id="A0A653C9M3"/>
<evidence type="ECO:0000313" key="9">
    <source>
        <dbReference type="EMBL" id="VEN43820.1"/>
    </source>
</evidence>
<evidence type="ECO:0000256" key="8">
    <source>
        <dbReference type="SAM" id="Phobius"/>
    </source>
</evidence>
<dbReference type="EMBL" id="CAACVG010007138">
    <property type="protein sequence ID" value="VEN43820.1"/>
    <property type="molecule type" value="Genomic_DNA"/>
</dbReference>
<feature type="transmembrane region" description="Helical" evidence="8">
    <location>
        <begin position="80"/>
        <end position="101"/>
    </location>
</feature>
<keyword evidence="6 8" id="KW-0472">Membrane</keyword>
<accession>A0A653C9M3</accession>